<evidence type="ECO:0000313" key="2">
    <source>
        <dbReference type="Proteomes" id="UP000250235"/>
    </source>
</evidence>
<dbReference type="EMBL" id="KV005204">
    <property type="protein sequence ID" value="KZV34154.1"/>
    <property type="molecule type" value="Genomic_DNA"/>
</dbReference>
<dbReference type="OrthoDB" id="1751168at2759"/>
<keyword evidence="2" id="KW-1185">Reference proteome</keyword>
<organism evidence="1 2">
    <name type="scientific">Dorcoceras hygrometricum</name>
    <dbReference type="NCBI Taxonomy" id="472368"/>
    <lineage>
        <taxon>Eukaryota</taxon>
        <taxon>Viridiplantae</taxon>
        <taxon>Streptophyta</taxon>
        <taxon>Embryophyta</taxon>
        <taxon>Tracheophyta</taxon>
        <taxon>Spermatophyta</taxon>
        <taxon>Magnoliopsida</taxon>
        <taxon>eudicotyledons</taxon>
        <taxon>Gunneridae</taxon>
        <taxon>Pentapetalae</taxon>
        <taxon>asterids</taxon>
        <taxon>lamiids</taxon>
        <taxon>Lamiales</taxon>
        <taxon>Gesneriaceae</taxon>
        <taxon>Didymocarpoideae</taxon>
        <taxon>Trichosporeae</taxon>
        <taxon>Loxocarpinae</taxon>
        <taxon>Dorcoceras</taxon>
    </lineage>
</organism>
<sequence>MFKSPEDIGVRGFLEGTTYVFENDVTEFFANAKVIAGTIVSNVCNRKLVIMEDMFSATFKLPIEGMTNLGGIPKETIAEMCRRFSATDMPFKTSSKKREMLFE</sequence>
<proteinExistence type="predicted"/>
<dbReference type="Proteomes" id="UP000250235">
    <property type="component" value="Unassembled WGS sequence"/>
</dbReference>
<name>A0A2Z7BIC9_9LAMI</name>
<protein>
    <submittedName>
        <fullName evidence="1">Uncharacterized protein</fullName>
    </submittedName>
</protein>
<accession>A0A2Z7BIC9</accession>
<dbReference type="AlphaFoldDB" id="A0A2Z7BIC9"/>
<gene>
    <name evidence="1" type="ORF">F511_40068</name>
</gene>
<evidence type="ECO:0000313" key="1">
    <source>
        <dbReference type="EMBL" id="KZV34154.1"/>
    </source>
</evidence>
<reference evidence="1 2" key="1">
    <citation type="journal article" date="2015" name="Proc. Natl. Acad. Sci. U.S.A.">
        <title>The resurrection genome of Boea hygrometrica: A blueprint for survival of dehydration.</title>
        <authorList>
            <person name="Xiao L."/>
            <person name="Yang G."/>
            <person name="Zhang L."/>
            <person name="Yang X."/>
            <person name="Zhao S."/>
            <person name="Ji Z."/>
            <person name="Zhou Q."/>
            <person name="Hu M."/>
            <person name="Wang Y."/>
            <person name="Chen M."/>
            <person name="Xu Y."/>
            <person name="Jin H."/>
            <person name="Xiao X."/>
            <person name="Hu G."/>
            <person name="Bao F."/>
            <person name="Hu Y."/>
            <person name="Wan P."/>
            <person name="Li L."/>
            <person name="Deng X."/>
            <person name="Kuang T."/>
            <person name="Xiang C."/>
            <person name="Zhu J.K."/>
            <person name="Oliver M.J."/>
            <person name="He Y."/>
        </authorList>
    </citation>
    <scope>NUCLEOTIDE SEQUENCE [LARGE SCALE GENOMIC DNA]</scope>
    <source>
        <strain evidence="2">cv. XS01</strain>
    </source>
</reference>